<evidence type="ECO:0000313" key="2">
    <source>
        <dbReference type="Proteomes" id="UP001642360"/>
    </source>
</evidence>
<gene>
    <name evidence="1" type="ORF">ILEXP_LOCUS5737</name>
</gene>
<dbReference type="Proteomes" id="UP001642360">
    <property type="component" value="Unassembled WGS sequence"/>
</dbReference>
<dbReference type="AlphaFoldDB" id="A0ABC8R0A8"/>
<organism evidence="1 2">
    <name type="scientific">Ilex paraguariensis</name>
    <name type="common">yerba mate</name>
    <dbReference type="NCBI Taxonomy" id="185542"/>
    <lineage>
        <taxon>Eukaryota</taxon>
        <taxon>Viridiplantae</taxon>
        <taxon>Streptophyta</taxon>
        <taxon>Embryophyta</taxon>
        <taxon>Tracheophyta</taxon>
        <taxon>Spermatophyta</taxon>
        <taxon>Magnoliopsida</taxon>
        <taxon>eudicotyledons</taxon>
        <taxon>Gunneridae</taxon>
        <taxon>Pentapetalae</taxon>
        <taxon>asterids</taxon>
        <taxon>campanulids</taxon>
        <taxon>Aquifoliales</taxon>
        <taxon>Aquifoliaceae</taxon>
        <taxon>Ilex</taxon>
    </lineage>
</organism>
<sequence>MGPNGKMQLFLEGLADADDVPTNVKKHPFGQPAITPSHTNWDFYSKIVRRFRNGKVGERKR</sequence>
<name>A0ABC8R0A8_9AQUA</name>
<keyword evidence="2" id="KW-1185">Reference proteome</keyword>
<comment type="caution">
    <text evidence="1">The sequence shown here is derived from an EMBL/GenBank/DDBJ whole genome shotgun (WGS) entry which is preliminary data.</text>
</comment>
<reference evidence="1 2" key="1">
    <citation type="submission" date="2024-02" db="EMBL/GenBank/DDBJ databases">
        <authorList>
            <person name="Vignale AGUSTIN F."/>
            <person name="Sosa J E."/>
            <person name="Modenutti C."/>
        </authorList>
    </citation>
    <scope>NUCLEOTIDE SEQUENCE [LARGE SCALE GENOMIC DNA]</scope>
</reference>
<dbReference type="EMBL" id="CAUOFW020000886">
    <property type="protein sequence ID" value="CAK9138394.1"/>
    <property type="molecule type" value="Genomic_DNA"/>
</dbReference>
<proteinExistence type="predicted"/>
<protein>
    <submittedName>
        <fullName evidence="1">Uncharacterized protein</fullName>
    </submittedName>
</protein>
<evidence type="ECO:0000313" key="1">
    <source>
        <dbReference type="EMBL" id="CAK9138394.1"/>
    </source>
</evidence>
<accession>A0ABC8R0A8</accession>